<reference evidence="2 3" key="1">
    <citation type="journal article" date="2019" name="Commun. Biol.">
        <title>The bagworm genome reveals a unique fibroin gene that provides high tensile strength.</title>
        <authorList>
            <person name="Kono N."/>
            <person name="Nakamura H."/>
            <person name="Ohtoshi R."/>
            <person name="Tomita M."/>
            <person name="Numata K."/>
            <person name="Arakawa K."/>
        </authorList>
    </citation>
    <scope>NUCLEOTIDE SEQUENCE [LARGE SCALE GENOMIC DNA]</scope>
</reference>
<feature type="region of interest" description="Disordered" evidence="1">
    <location>
        <begin position="20"/>
        <end position="67"/>
    </location>
</feature>
<dbReference type="EMBL" id="BGZK01001104">
    <property type="protein sequence ID" value="GBP71350.1"/>
    <property type="molecule type" value="Genomic_DNA"/>
</dbReference>
<sequence length="67" mass="7659">MANRLRLRRAMGILQKYSSTTPFPKFVNDGPPSHTRARPPSSLAENLRPTEHARRMSELTLTRALQE</sequence>
<evidence type="ECO:0000313" key="2">
    <source>
        <dbReference type="EMBL" id="GBP71350.1"/>
    </source>
</evidence>
<accession>A0A4C1Y798</accession>
<dbReference type="AlphaFoldDB" id="A0A4C1Y798"/>
<keyword evidence="3" id="KW-1185">Reference proteome</keyword>
<protein>
    <submittedName>
        <fullName evidence="2">Uncharacterized protein</fullName>
    </submittedName>
</protein>
<name>A0A4C1Y798_EUMVA</name>
<organism evidence="2 3">
    <name type="scientific">Eumeta variegata</name>
    <name type="common">Bagworm moth</name>
    <name type="synonym">Eumeta japonica</name>
    <dbReference type="NCBI Taxonomy" id="151549"/>
    <lineage>
        <taxon>Eukaryota</taxon>
        <taxon>Metazoa</taxon>
        <taxon>Ecdysozoa</taxon>
        <taxon>Arthropoda</taxon>
        <taxon>Hexapoda</taxon>
        <taxon>Insecta</taxon>
        <taxon>Pterygota</taxon>
        <taxon>Neoptera</taxon>
        <taxon>Endopterygota</taxon>
        <taxon>Lepidoptera</taxon>
        <taxon>Glossata</taxon>
        <taxon>Ditrysia</taxon>
        <taxon>Tineoidea</taxon>
        <taxon>Psychidae</taxon>
        <taxon>Oiketicinae</taxon>
        <taxon>Eumeta</taxon>
    </lineage>
</organism>
<proteinExistence type="predicted"/>
<dbReference type="Proteomes" id="UP000299102">
    <property type="component" value="Unassembled WGS sequence"/>
</dbReference>
<comment type="caution">
    <text evidence="2">The sequence shown here is derived from an EMBL/GenBank/DDBJ whole genome shotgun (WGS) entry which is preliminary data.</text>
</comment>
<evidence type="ECO:0000256" key="1">
    <source>
        <dbReference type="SAM" id="MobiDB-lite"/>
    </source>
</evidence>
<gene>
    <name evidence="2" type="ORF">EVAR_57734_1</name>
</gene>
<feature type="compositionally biased region" description="Basic and acidic residues" evidence="1">
    <location>
        <begin position="48"/>
        <end position="57"/>
    </location>
</feature>
<evidence type="ECO:0000313" key="3">
    <source>
        <dbReference type="Proteomes" id="UP000299102"/>
    </source>
</evidence>